<comment type="caution">
    <text evidence="1">The sequence shown here is derived from an EMBL/GenBank/DDBJ whole genome shotgun (WGS) entry which is preliminary data.</text>
</comment>
<reference evidence="1 2" key="1">
    <citation type="journal article" date="2023" name="Plants (Basel)">
        <title>Bridging the Gap: Combining Genomics and Transcriptomics Approaches to Understand Stylosanthes scabra, an Orphan Legume from the Brazilian Caatinga.</title>
        <authorList>
            <person name="Ferreira-Neto J.R.C."/>
            <person name="da Silva M.D."/>
            <person name="Binneck E."/>
            <person name="de Melo N.F."/>
            <person name="da Silva R.H."/>
            <person name="de Melo A.L.T.M."/>
            <person name="Pandolfi V."/>
            <person name="Bustamante F.O."/>
            <person name="Brasileiro-Vidal A.C."/>
            <person name="Benko-Iseppon A.M."/>
        </authorList>
    </citation>
    <scope>NUCLEOTIDE SEQUENCE [LARGE SCALE GENOMIC DNA]</scope>
    <source>
        <tissue evidence="1">Leaves</tissue>
    </source>
</reference>
<accession>A0ABU6SFE8</accession>
<evidence type="ECO:0000313" key="1">
    <source>
        <dbReference type="EMBL" id="MED6135130.1"/>
    </source>
</evidence>
<gene>
    <name evidence="1" type="ORF">PIB30_043249</name>
</gene>
<protein>
    <submittedName>
        <fullName evidence="1">Uncharacterized protein</fullName>
    </submittedName>
</protein>
<name>A0ABU6SFE8_9FABA</name>
<dbReference type="EMBL" id="JASCZI010060666">
    <property type="protein sequence ID" value="MED6135130.1"/>
    <property type="molecule type" value="Genomic_DNA"/>
</dbReference>
<evidence type="ECO:0000313" key="2">
    <source>
        <dbReference type="Proteomes" id="UP001341840"/>
    </source>
</evidence>
<proteinExistence type="predicted"/>
<sequence>MSETLASPNSGQLFRILGLSGPNPSETLPRTSRSVNPAKRYVAQRLGTSSKSYHIACVRRIPKSLFGEALIAHTTFHINLEPSVLAPLVTPVVPNPSKMQMKVFKDNDCFD</sequence>
<dbReference type="Proteomes" id="UP001341840">
    <property type="component" value="Unassembled WGS sequence"/>
</dbReference>
<keyword evidence="2" id="KW-1185">Reference proteome</keyword>
<organism evidence="1 2">
    <name type="scientific">Stylosanthes scabra</name>
    <dbReference type="NCBI Taxonomy" id="79078"/>
    <lineage>
        <taxon>Eukaryota</taxon>
        <taxon>Viridiplantae</taxon>
        <taxon>Streptophyta</taxon>
        <taxon>Embryophyta</taxon>
        <taxon>Tracheophyta</taxon>
        <taxon>Spermatophyta</taxon>
        <taxon>Magnoliopsida</taxon>
        <taxon>eudicotyledons</taxon>
        <taxon>Gunneridae</taxon>
        <taxon>Pentapetalae</taxon>
        <taxon>rosids</taxon>
        <taxon>fabids</taxon>
        <taxon>Fabales</taxon>
        <taxon>Fabaceae</taxon>
        <taxon>Papilionoideae</taxon>
        <taxon>50 kb inversion clade</taxon>
        <taxon>dalbergioids sensu lato</taxon>
        <taxon>Dalbergieae</taxon>
        <taxon>Pterocarpus clade</taxon>
        <taxon>Stylosanthes</taxon>
    </lineage>
</organism>